<accession>A0A1I8FJ81</accession>
<dbReference type="Proteomes" id="UP000095280">
    <property type="component" value="Unplaced"/>
</dbReference>
<feature type="region of interest" description="Disordered" evidence="1">
    <location>
        <begin position="403"/>
        <end position="437"/>
    </location>
</feature>
<feature type="compositionally biased region" description="Basic residues" evidence="1">
    <location>
        <begin position="420"/>
        <end position="433"/>
    </location>
</feature>
<protein>
    <submittedName>
        <fullName evidence="3">Uncharacterized protein</fullName>
    </submittedName>
</protein>
<feature type="compositionally biased region" description="Low complexity" evidence="1">
    <location>
        <begin position="228"/>
        <end position="240"/>
    </location>
</feature>
<feature type="region of interest" description="Disordered" evidence="1">
    <location>
        <begin position="254"/>
        <end position="304"/>
    </location>
</feature>
<organism evidence="2 3">
    <name type="scientific">Macrostomum lignano</name>
    <dbReference type="NCBI Taxonomy" id="282301"/>
    <lineage>
        <taxon>Eukaryota</taxon>
        <taxon>Metazoa</taxon>
        <taxon>Spiralia</taxon>
        <taxon>Lophotrochozoa</taxon>
        <taxon>Platyhelminthes</taxon>
        <taxon>Rhabditophora</taxon>
        <taxon>Macrostomorpha</taxon>
        <taxon>Macrostomida</taxon>
        <taxon>Macrostomidae</taxon>
        <taxon>Macrostomum</taxon>
    </lineage>
</organism>
<feature type="compositionally biased region" description="Low complexity" evidence="1">
    <location>
        <begin position="403"/>
        <end position="419"/>
    </location>
</feature>
<feature type="compositionally biased region" description="Basic residues" evidence="1">
    <location>
        <begin position="171"/>
        <end position="184"/>
    </location>
</feature>
<name>A0A1I8FJ81_9PLAT</name>
<feature type="region of interest" description="Disordered" evidence="1">
    <location>
        <begin position="139"/>
        <end position="215"/>
    </location>
</feature>
<proteinExistence type="predicted"/>
<evidence type="ECO:0000313" key="2">
    <source>
        <dbReference type="Proteomes" id="UP000095280"/>
    </source>
</evidence>
<reference evidence="3" key="1">
    <citation type="submission" date="2016-11" db="UniProtKB">
        <authorList>
            <consortium name="WormBaseParasite"/>
        </authorList>
    </citation>
    <scope>IDENTIFICATION</scope>
</reference>
<dbReference type="AlphaFoldDB" id="A0A1I8FJ81"/>
<feature type="compositionally biased region" description="Low complexity" evidence="1">
    <location>
        <begin position="290"/>
        <end position="304"/>
    </location>
</feature>
<evidence type="ECO:0000256" key="1">
    <source>
        <dbReference type="SAM" id="MobiDB-lite"/>
    </source>
</evidence>
<sequence>MAAVVRRSPGLQIGSLTNDSAPPAHAALLTTQAQQPASGSVPPGILEPLLTGAAPTSMKRSLERPSRLSSWLLPPHLRLHPDRGAGTFCLRGRGGPSEAQLDERFERLAHGPPQDRIGGEGNHPFRGQPAARRRLRLQLTGSDQRHHRTASIDRTKTLFTVLTGEHSPAPPKRRQPRLPSRRPRSAAPRQPSKLSSSITQARARWPSAREAAISQPTSALARLSNRKQQQQQQQATATAATATETNELTGFGLHSLASSNTQPEWDAVQEPSKSKDSKSRDQLKANGDQAGEPPAASRSAAAGSRWGYRRARHFLAASRSGGGHQLVVVSTLTAPTVREEASQSASAVAAGVRRVTTGRALSSSSCRQQSTPDCRWGGEGYLSIPVKSGRLVVHRRRRSWPAQQQAPLAADAATAAAPVSRRRRCRQRRRRRGGAAARAERSLHCVADLNEELRLGVKEMAVVKIPRAGRLTIN</sequence>
<dbReference type="WBParaSite" id="maker-unitig_36243-snap-gene-0.1-mRNA-1">
    <property type="protein sequence ID" value="maker-unitig_36243-snap-gene-0.1-mRNA-1"/>
    <property type="gene ID" value="maker-unitig_36243-snap-gene-0.1"/>
</dbReference>
<evidence type="ECO:0000313" key="3">
    <source>
        <dbReference type="WBParaSite" id="maker-unitig_36243-snap-gene-0.1-mRNA-1"/>
    </source>
</evidence>
<feature type="compositionally biased region" description="Basic and acidic residues" evidence="1">
    <location>
        <begin position="272"/>
        <end position="283"/>
    </location>
</feature>
<keyword evidence="2" id="KW-1185">Reference proteome</keyword>
<feature type="region of interest" description="Disordered" evidence="1">
    <location>
        <begin position="221"/>
        <end position="240"/>
    </location>
</feature>